<proteinExistence type="predicted"/>
<protein>
    <submittedName>
        <fullName evidence="4">MBL fold metallo-hydrolase</fullName>
    </submittedName>
</protein>
<sequence length="341" mass="36801">MRDEAARVITLGTGGGPSWVQGTDRAGIATAVVVGDRTYLIDAGSGVGKQLIDAGLTLPSLRAIFITHLHSDHVVDLASLMIFGMMRIQRRDTPIPIVGPGSRGCLPWRDADGLLPVSPGHPTPGISATVEHLLHAYATDINDRRYDAKRPSPWELFEAQEITLPATLDFHPNLNPCPAMEPIQVFEDDAVRVTSILVKHPPLAPAFAFRLDCDEGSVVVSGDTAPTDNTVRIADGAELLLHEALDMDWAERIYAASPTAEHQAVLEHHRAAHTTPAQAAAIAEKAGVRTLALHHLVPHSTPRPAWEQMAESFSGRVMAPDDLEVCALTRRRTLPVGRHVG</sequence>
<dbReference type="Gene3D" id="3.60.15.10">
    <property type="entry name" value="Ribonuclease Z/Hydroxyacylglutathione hydrolase-like"/>
    <property type="match status" value="1"/>
</dbReference>
<accession>A0A7K3LZN5</accession>
<dbReference type="Proteomes" id="UP000460435">
    <property type="component" value="Unassembled WGS sequence"/>
</dbReference>
<dbReference type="PANTHER" id="PTHR46018">
    <property type="entry name" value="ZINC PHOSPHODIESTERASE ELAC PROTEIN 1"/>
    <property type="match status" value="1"/>
</dbReference>
<evidence type="ECO:0000256" key="2">
    <source>
        <dbReference type="ARBA" id="ARBA00022801"/>
    </source>
</evidence>
<dbReference type="AlphaFoldDB" id="A0A7K3LZN5"/>
<evidence type="ECO:0000313" key="5">
    <source>
        <dbReference type="Proteomes" id="UP000460435"/>
    </source>
</evidence>
<dbReference type="EMBL" id="WLZY01000001">
    <property type="protein sequence ID" value="NDL56501.1"/>
    <property type="molecule type" value="Genomic_DNA"/>
</dbReference>
<dbReference type="InterPro" id="IPR044094">
    <property type="entry name" value="AtsA-like_MBL-fold"/>
</dbReference>
<keyword evidence="5" id="KW-1185">Reference proteome</keyword>
<feature type="domain" description="Metallo-beta-lactamase" evidence="3">
    <location>
        <begin position="29"/>
        <end position="246"/>
    </location>
</feature>
<name>A0A7K3LZN5_9ACTN</name>
<dbReference type="SUPFAM" id="SSF56281">
    <property type="entry name" value="Metallo-hydrolase/oxidoreductase"/>
    <property type="match status" value="1"/>
</dbReference>
<organism evidence="4 5">
    <name type="scientific">Phytoactinopolyspora mesophila</name>
    <dbReference type="NCBI Taxonomy" id="2650750"/>
    <lineage>
        <taxon>Bacteria</taxon>
        <taxon>Bacillati</taxon>
        <taxon>Actinomycetota</taxon>
        <taxon>Actinomycetes</taxon>
        <taxon>Jiangellales</taxon>
        <taxon>Jiangellaceae</taxon>
        <taxon>Phytoactinopolyspora</taxon>
    </lineage>
</organism>
<dbReference type="RefSeq" id="WP_162449073.1">
    <property type="nucleotide sequence ID" value="NZ_WLZY01000001.1"/>
</dbReference>
<comment type="caution">
    <text evidence="4">The sequence shown here is derived from an EMBL/GenBank/DDBJ whole genome shotgun (WGS) entry which is preliminary data.</text>
</comment>
<evidence type="ECO:0000259" key="3">
    <source>
        <dbReference type="Pfam" id="PF00753"/>
    </source>
</evidence>
<dbReference type="InterPro" id="IPR036866">
    <property type="entry name" value="RibonucZ/Hydroxyglut_hydro"/>
</dbReference>
<keyword evidence="2 4" id="KW-0378">Hydrolase</keyword>
<dbReference type="CDD" id="cd07719">
    <property type="entry name" value="arylsulfatase_AtsA-like_MBL-fold"/>
    <property type="match status" value="1"/>
</dbReference>
<dbReference type="PANTHER" id="PTHR46018:SF2">
    <property type="entry name" value="ZINC PHOSPHODIESTERASE ELAC PROTEIN 1"/>
    <property type="match status" value="1"/>
</dbReference>
<dbReference type="Pfam" id="PF00753">
    <property type="entry name" value="Lactamase_B"/>
    <property type="match status" value="1"/>
</dbReference>
<keyword evidence="1" id="KW-0255">Endonuclease</keyword>
<keyword evidence="1" id="KW-0540">Nuclease</keyword>
<gene>
    <name evidence="4" type="ORF">F7O44_05375</name>
</gene>
<reference evidence="4 5" key="1">
    <citation type="submission" date="2019-11" db="EMBL/GenBank/DDBJ databases">
        <authorList>
            <person name="Li X.-J."/>
            <person name="Feng X.-M."/>
        </authorList>
    </citation>
    <scope>NUCLEOTIDE SEQUENCE [LARGE SCALE GENOMIC DNA]</scope>
    <source>
        <strain evidence="4 5">XMNu-373</strain>
    </source>
</reference>
<dbReference type="InterPro" id="IPR001279">
    <property type="entry name" value="Metallo-B-lactamas"/>
</dbReference>
<evidence type="ECO:0000313" key="4">
    <source>
        <dbReference type="EMBL" id="NDL56501.1"/>
    </source>
</evidence>
<dbReference type="GO" id="GO:0042781">
    <property type="term" value="F:3'-tRNA processing endoribonuclease activity"/>
    <property type="evidence" value="ECO:0007669"/>
    <property type="project" value="TreeGrafter"/>
</dbReference>
<evidence type="ECO:0000256" key="1">
    <source>
        <dbReference type="ARBA" id="ARBA00022759"/>
    </source>
</evidence>